<protein>
    <submittedName>
        <fullName evidence="18">Metal-pseudopaline receptor CntO</fullName>
    </submittedName>
</protein>
<evidence type="ECO:0000256" key="1">
    <source>
        <dbReference type="ARBA" id="ARBA00004571"/>
    </source>
</evidence>
<keyword evidence="8" id="KW-0406">Ion transport</keyword>
<dbReference type="InterPro" id="IPR039426">
    <property type="entry name" value="TonB-dep_rcpt-like"/>
</dbReference>
<evidence type="ECO:0000256" key="3">
    <source>
        <dbReference type="ARBA" id="ARBA00022448"/>
    </source>
</evidence>
<keyword evidence="19" id="KW-1185">Reference proteome</keyword>
<evidence type="ECO:0000256" key="7">
    <source>
        <dbReference type="ARBA" id="ARBA00023004"/>
    </source>
</evidence>
<keyword evidence="4 13" id="KW-1134">Transmembrane beta strand</keyword>
<dbReference type="InterPro" id="IPR012910">
    <property type="entry name" value="Plug_dom"/>
</dbReference>
<keyword evidence="5" id="KW-0410">Iron transport</keyword>
<evidence type="ECO:0000313" key="19">
    <source>
        <dbReference type="Proteomes" id="UP000501534"/>
    </source>
</evidence>
<keyword evidence="6 13" id="KW-0812">Transmembrane</keyword>
<evidence type="ECO:0000259" key="17">
    <source>
        <dbReference type="Pfam" id="PF07715"/>
    </source>
</evidence>
<keyword evidence="11 18" id="KW-0675">Receptor</keyword>
<dbReference type="Pfam" id="PF07715">
    <property type="entry name" value="Plug"/>
    <property type="match status" value="1"/>
</dbReference>
<comment type="similarity">
    <text evidence="2 13 14">Belongs to the TonB-dependent receptor family.</text>
</comment>
<evidence type="ECO:0000256" key="15">
    <source>
        <dbReference type="SAM" id="SignalP"/>
    </source>
</evidence>
<evidence type="ECO:0000256" key="9">
    <source>
        <dbReference type="ARBA" id="ARBA00023077"/>
    </source>
</evidence>
<dbReference type="InterPro" id="IPR037066">
    <property type="entry name" value="Plug_dom_sf"/>
</dbReference>
<dbReference type="CDD" id="cd01347">
    <property type="entry name" value="ligand_gated_channel"/>
    <property type="match status" value="1"/>
</dbReference>
<evidence type="ECO:0000256" key="8">
    <source>
        <dbReference type="ARBA" id="ARBA00023065"/>
    </source>
</evidence>
<reference evidence="18 19" key="1">
    <citation type="submission" date="2020-04" db="EMBL/GenBank/DDBJ databases">
        <title>Usitatibacter rugosus gen. nov., sp. nov. and Usitatibacter palustris sp. nov., novel members of Usitatibacteraceae fam. nov. within the order Nitrosomonadales isolated from soil.</title>
        <authorList>
            <person name="Huber K.J."/>
            <person name="Neumann-Schaal M."/>
            <person name="Geppert A."/>
            <person name="Luckner M."/>
            <person name="Wanner G."/>
            <person name="Overmann J."/>
        </authorList>
    </citation>
    <scope>NUCLEOTIDE SEQUENCE [LARGE SCALE GENOMIC DNA]</scope>
    <source>
        <strain evidence="18 19">0125_3</strain>
    </source>
</reference>
<dbReference type="Gene3D" id="2.170.130.10">
    <property type="entry name" value="TonB-dependent receptor, plug domain"/>
    <property type="match status" value="1"/>
</dbReference>
<keyword evidence="12 13" id="KW-0998">Cell outer membrane</keyword>
<accession>A0A6M4GT32</accession>
<feature type="chain" id="PRO_5027113905" evidence="15">
    <location>
        <begin position="19"/>
        <end position="684"/>
    </location>
</feature>
<dbReference type="Proteomes" id="UP000501534">
    <property type="component" value="Chromosome"/>
</dbReference>
<keyword evidence="9 14" id="KW-0798">TonB box</keyword>
<evidence type="ECO:0000259" key="16">
    <source>
        <dbReference type="Pfam" id="PF00593"/>
    </source>
</evidence>
<gene>
    <name evidence="18" type="primary">cntO</name>
    <name evidence="18" type="ORF">DSM104443_01296</name>
</gene>
<dbReference type="PANTHER" id="PTHR32552:SF81">
    <property type="entry name" value="TONB-DEPENDENT OUTER MEMBRANE RECEPTOR"/>
    <property type="match status" value="1"/>
</dbReference>
<dbReference type="Pfam" id="PF00593">
    <property type="entry name" value="TonB_dep_Rec_b-barrel"/>
    <property type="match status" value="1"/>
</dbReference>
<dbReference type="SUPFAM" id="SSF56935">
    <property type="entry name" value="Porins"/>
    <property type="match status" value="1"/>
</dbReference>
<feature type="domain" description="TonB-dependent receptor plug" evidence="17">
    <location>
        <begin position="43"/>
        <end position="154"/>
    </location>
</feature>
<keyword evidence="10 13" id="KW-0472">Membrane</keyword>
<keyword evidence="7" id="KW-0408">Iron</keyword>
<dbReference type="PROSITE" id="PS52016">
    <property type="entry name" value="TONB_DEPENDENT_REC_3"/>
    <property type="match status" value="1"/>
</dbReference>
<dbReference type="KEGG" id="uru:DSM104443_01296"/>
<keyword evidence="3 13" id="KW-0813">Transport</keyword>
<dbReference type="GO" id="GO:0006826">
    <property type="term" value="P:iron ion transport"/>
    <property type="evidence" value="ECO:0007669"/>
    <property type="project" value="UniProtKB-KW"/>
</dbReference>
<evidence type="ECO:0000256" key="11">
    <source>
        <dbReference type="ARBA" id="ARBA00023170"/>
    </source>
</evidence>
<evidence type="ECO:0000256" key="10">
    <source>
        <dbReference type="ARBA" id="ARBA00023136"/>
    </source>
</evidence>
<evidence type="ECO:0000313" key="18">
    <source>
        <dbReference type="EMBL" id="QJR10242.1"/>
    </source>
</evidence>
<feature type="signal peptide" evidence="15">
    <location>
        <begin position="1"/>
        <end position="18"/>
    </location>
</feature>
<name>A0A6M4GT32_9PROT</name>
<evidence type="ECO:0000256" key="2">
    <source>
        <dbReference type="ARBA" id="ARBA00009810"/>
    </source>
</evidence>
<evidence type="ECO:0000256" key="5">
    <source>
        <dbReference type="ARBA" id="ARBA00022496"/>
    </source>
</evidence>
<evidence type="ECO:0000256" key="12">
    <source>
        <dbReference type="ARBA" id="ARBA00023237"/>
    </source>
</evidence>
<proteinExistence type="inferred from homology"/>
<evidence type="ECO:0000256" key="6">
    <source>
        <dbReference type="ARBA" id="ARBA00022692"/>
    </source>
</evidence>
<organism evidence="18 19">
    <name type="scientific">Usitatibacter rugosus</name>
    <dbReference type="NCBI Taxonomy" id="2732067"/>
    <lineage>
        <taxon>Bacteria</taxon>
        <taxon>Pseudomonadati</taxon>
        <taxon>Pseudomonadota</taxon>
        <taxon>Betaproteobacteria</taxon>
        <taxon>Nitrosomonadales</taxon>
        <taxon>Usitatibacteraceae</taxon>
        <taxon>Usitatibacter</taxon>
    </lineage>
</organism>
<sequence length="684" mass="73222">MKGSLALTAAFAALPVAAQSPGAEDPVPLDPIVVTATRGETRVFDTPASVSVVDGSVIRLAGPQVNLSEALSRVPGLTILNRQNYAQDLQLSIRGFGSRSTFGIRGVRLVVDGIPATMPDGQGQASNIMLSSTSRIEVLRGPLALLYGNSAGGVVQAFSEAGSPQPTLTAGGSIGSYDAQRYDLQFSGSSGAHAYTVDAATFSTDGYRDHSEARRDQLNAKWRWDVSGATRLETVVNVLDQPHSLDPLGLTRAQWEENPRQAPAIAYTQDASKTVRQKQVGTVLEHAFDDRTQFTARAYVGQRDLENALSTPLANQVAPTSAGGIVVFERIYAGAAAQVARRFTWDAGIGGRVVAGLEYDRMEEDRQGYINNAGQRGALKRDEDNTVYNGDAFVLATLDLGERWSLAGGARYSGVHFKTQDHYIAPGNPDDSGSLDFTSTSPALGLTWHAAPSVNVYANAGRGFESPTFTELAYRNGASGLNTSLNASKSRHGELGVKWRVGAHAIDAAVYEIRTRDEIVVDTNVGGRSTFRNAGGTTRRGAEISANGPLGGDLRYTLSATRLDATFDSGGFLPATPDKSAFAELAWVPRAWPGLQAGVEVVHTGRLFVNDANEDSAPSVTVTNLRLAYTWRFGDWEATALARLENATDRNYAGSVIVNEANRRFFEPAPPRNAMGSLTVRYRF</sequence>
<dbReference type="InterPro" id="IPR036942">
    <property type="entry name" value="Beta-barrel_TonB_sf"/>
</dbReference>
<dbReference type="EMBL" id="CP053069">
    <property type="protein sequence ID" value="QJR10242.1"/>
    <property type="molecule type" value="Genomic_DNA"/>
</dbReference>
<evidence type="ECO:0000256" key="4">
    <source>
        <dbReference type="ARBA" id="ARBA00022452"/>
    </source>
</evidence>
<keyword evidence="15" id="KW-0732">Signal</keyword>
<dbReference type="Gene3D" id="2.40.170.20">
    <property type="entry name" value="TonB-dependent receptor, beta-barrel domain"/>
    <property type="match status" value="1"/>
</dbReference>
<evidence type="ECO:0000256" key="13">
    <source>
        <dbReference type="PROSITE-ProRule" id="PRU01360"/>
    </source>
</evidence>
<dbReference type="InterPro" id="IPR000531">
    <property type="entry name" value="Beta-barrel_TonB"/>
</dbReference>
<feature type="domain" description="TonB-dependent receptor-like beta-barrel" evidence="16">
    <location>
        <begin position="260"/>
        <end position="636"/>
    </location>
</feature>
<dbReference type="RefSeq" id="WP_171090614.1">
    <property type="nucleotide sequence ID" value="NZ_CP053069.1"/>
</dbReference>
<dbReference type="PANTHER" id="PTHR32552">
    <property type="entry name" value="FERRICHROME IRON RECEPTOR-RELATED"/>
    <property type="match status" value="1"/>
</dbReference>
<dbReference type="GO" id="GO:0009279">
    <property type="term" value="C:cell outer membrane"/>
    <property type="evidence" value="ECO:0007669"/>
    <property type="project" value="UniProtKB-SubCell"/>
</dbReference>
<evidence type="ECO:0000256" key="14">
    <source>
        <dbReference type="RuleBase" id="RU003357"/>
    </source>
</evidence>
<comment type="subcellular location">
    <subcellularLocation>
        <location evidence="1 13">Cell outer membrane</location>
        <topology evidence="1 13">Multi-pass membrane protein</topology>
    </subcellularLocation>
</comment>
<dbReference type="AlphaFoldDB" id="A0A6M4GT32"/>